<evidence type="ECO:0000256" key="1">
    <source>
        <dbReference type="ARBA" id="ARBA00000085"/>
    </source>
</evidence>
<proteinExistence type="predicted"/>
<keyword evidence="7" id="KW-0547">Nucleotide-binding</keyword>
<dbReference type="SUPFAM" id="SSF47384">
    <property type="entry name" value="Homodimeric domain of signal transducing histidine kinase"/>
    <property type="match status" value="1"/>
</dbReference>
<dbReference type="CDD" id="cd00075">
    <property type="entry name" value="HATPase"/>
    <property type="match status" value="1"/>
</dbReference>
<evidence type="ECO:0000256" key="6">
    <source>
        <dbReference type="ARBA" id="ARBA00022692"/>
    </source>
</evidence>
<keyword evidence="4" id="KW-0597">Phosphoprotein</keyword>
<dbReference type="AlphaFoldDB" id="A0A974XH33"/>
<keyword evidence="10 13" id="KW-1133">Transmembrane helix</keyword>
<keyword evidence="9" id="KW-0067">ATP-binding</keyword>
<dbReference type="PANTHER" id="PTHR45569">
    <property type="entry name" value="SENSOR PROTEIN KDPD"/>
    <property type="match status" value="1"/>
</dbReference>
<dbReference type="SMART" id="SM00388">
    <property type="entry name" value="HisKA"/>
    <property type="match status" value="1"/>
</dbReference>
<dbReference type="InterPro" id="IPR025201">
    <property type="entry name" value="KdpD_TM"/>
</dbReference>
<evidence type="ECO:0000256" key="7">
    <source>
        <dbReference type="ARBA" id="ARBA00022741"/>
    </source>
</evidence>
<evidence type="ECO:0000313" key="15">
    <source>
        <dbReference type="EMBL" id="QSX09671.1"/>
    </source>
</evidence>
<dbReference type="SUPFAM" id="SSF55781">
    <property type="entry name" value="GAF domain-like"/>
    <property type="match status" value="1"/>
</dbReference>
<dbReference type="PROSITE" id="PS50109">
    <property type="entry name" value="HIS_KIN"/>
    <property type="match status" value="1"/>
</dbReference>
<feature type="domain" description="Histidine kinase" evidence="14">
    <location>
        <begin position="223"/>
        <end position="440"/>
    </location>
</feature>
<evidence type="ECO:0000256" key="9">
    <source>
        <dbReference type="ARBA" id="ARBA00022840"/>
    </source>
</evidence>
<comment type="subcellular location">
    <subcellularLocation>
        <location evidence="2">Membrane</location>
        <topology evidence="2">Multi-pass membrane protein</topology>
    </subcellularLocation>
</comment>
<dbReference type="Pfam" id="PF13493">
    <property type="entry name" value="DUF4118"/>
    <property type="match status" value="1"/>
</dbReference>
<dbReference type="InterPro" id="IPR036890">
    <property type="entry name" value="HATPase_C_sf"/>
</dbReference>
<dbReference type="PRINTS" id="PR00344">
    <property type="entry name" value="BCTRLSENSOR"/>
</dbReference>
<dbReference type="Pfam" id="PF02518">
    <property type="entry name" value="HATPase_c"/>
    <property type="match status" value="1"/>
</dbReference>
<keyword evidence="12 13" id="KW-0472">Membrane</keyword>
<organism evidence="15 16">
    <name type="scientific">Alkalibacter rhizosphaerae</name>
    <dbReference type="NCBI Taxonomy" id="2815577"/>
    <lineage>
        <taxon>Bacteria</taxon>
        <taxon>Bacillati</taxon>
        <taxon>Bacillota</taxon>
        <taxon>Clostridia</taxon>
        <taxon>Eubacteriales</taxon>
        <taxon>Eubacteriaceae</taxon>
        <taxon>Alkalibacter</taxon>
    </lineage>
</organism>
<evidence type="ECO:0000256" key="2">
    <source>
        <dbReference type="ARBA" id="ARBA00004141"/>
    </source>
</evidence>
<evidence type="ECO:0000313" key="16">
    <source>
        <dbReference type="Proteomes" id="UP000663499"/>
    </source>
</evidence>
<dbReference type="Gene3D" id="1.20.120.620">
    <property type="entry name" value="Backbone structure of the membrane domain of e. Coli histidine kinase receptor kdpd"/>
    <property type="match status" value="1"/>
</dbReference>
<dbReference type="SMART" id="SM00387">
    <property type="entry name" value="HATPase_c"/>
    <property type="match status" value="1"/>
</dbReference>
<dbReference type="Pfam" id="PF00512">
    <property type="entry name" value="HisKA"/>
    <property type="match status" value="1"/>
</dbReference>
<evidence type="ECO:0000256" key="5">
    <source>
        <dbReference type="ARBA" id="ARBA00022679"/>
    </source>
</evidence>
<dbReference type="KEGG" id="alka:J0B03_05875"/>
<evidence type="ECO:0000256" key="10">
    <source>
        <dbReference type="ARBA" id="ARBA00022989"/>
    </source>
</evidence>
<dbReference type="EC" id="2.7.13.3" evidence="3"/>
<dbReference type="InterPro" id="IPR005467">
    <property type="entry name" value="His_kinase_dom"/>
</dbReference>
<evidence type="ECO:0000256" key="12">
    <source>
        <dbReference type="ARBA" id="ARBA00023136"/>
    </source>
</evidence>
<comment type="catalytic activity">
    <reaction evidence="1">
        <text>ATP + protein L-histidine = ADP + protein N-phospho-L-histidine.</text>
        <dbReference type="EC" id="2.7.13.3"/>
    </reaction>
</comment>
<evidence type="ECO:0000256" key="11">
    <source>
        <dbReference type="ARBA" id="ARBA00023012"/>
    </source>
</evidence>
<dbReference type="InterPro" id="IPR003661">
    <property type="entry name" value="HisK_dim/P_dom"/>
</dbReference>
<keyword evidence="11" id="KW-0902">Two-component regulatory system</keyword>
<keyword evidence="8" id="KW-0418">Kinase</keyword>
<gene>
    <name evidence="15" type="ORF">J0B03_05875</name>
</gene>
<evidence type="ECO:0000256" key="13">
    <source>
        <dbReference type="SAM" id="Phobius"/>
    </source>
</evidence>
<feature type="transmembrane region" description="Helical" evidence="13">
    <location>
        <begin position="54"/>
        <end position="74"/>
    </location>
</feature>
<dbReference type="InterPro" id="IPR003594">
    <property type="entry name" value="HATPase_dom"/>
</dbReference>
<keyword evidence="16" id="KW-1185">Reference proteome</keyword>
<keyword evidence="5" id="KW-0808">Transferase</keyword>
<dbReference type="SUPFAM" id="SSF55874">
    <property type="entry name" value="ATPase domain of HSP90 chaperone/DNA topoisomerase II/histidine kinase"/>
    <property type="match status" value="1"/>
</dbReference>
<feature type="transmembrane region" description="Helical" evidence="13">
    <location>
        <begin position="12"/>
        <end position="34"/>
    </location>
</feature>
<dbReference type="Gene3D" id="1.10.287.130">
    <property type="match status" value="1"/>
</dbReference>
<evidence type="ECO:0000259" key="14">
    <source>
        <dbReference type="PROSITE" id="PS50109"/>
    </source>
</evidence>
<evidence type="ECO:0000256" key="8">
    <source>
        <dbReference type="ARBA" id="ARBA00022777"/>
    </source>
</evidence>
<accession>A0A974XH33</accession>
<dbReference type="GO" id="GO:0000155">
    <property type="term" value="F:phosphorelay sensor kinase activity"/>
    <property type="evidence" value="ECO:0007669"/>
    <property type="project" value="InterPro"/>
</dbReference>
<keyword evidence="6 13" id="KW-0812">Transmembrane</keyword>
<dbReference type="InterPro" id="IPR036097">
    <property type="entry name" value="HisK_dim/P_sf"/>
</dbReference>
<dbReference type="GO" id="GO:0005524">
    <property type="term" value="F:ATP binding"/>
    <property type="evidence" value="ECO:0007669"/>
    <property type="project" value="UniProtKB-KW"/>
</dbReference>
<name>A0A974XH33_9FIRM</name>
<dbReference type="InterPro" id="IPR052023">
    <property type="entry name" value="Histidine_kinase_KdpD"/>
</dbReference>
<dbReference type="InterPro" id="IPR038318">
    <property type="entry name" value="KdpD_sf"/>
</dbReference>
<dbReference type="PANTHER" id="PTHR45569:SF1">
    <property type="entry name" value="SENSOR PROTEIN KDPD"/>
    <property type="match status" value="1"/>
</dbReference>
<reference evidence="15" key="1">
    <citation type="submission" date="2021-03" db="EMBL/GenBank/DDBJ databases">
        <title>Alkalibacter marinus sp. nov., isolated from tidal flat sediment.</title>
        <authorList>
            <person name="Namirimu T."/>
            <person name="Yang J.-A."/>
            <person name="Yang S.-H."/>
            <person name="Kim Y.-J."/>
            <person name="Kwon K.K."/>
        </authorList>
    </citation>
    <scope>NUCLEOTIDE SEQUENCE</scope>
    <source>
        <strain evidence="15">ES005</strain>
    </source>
</reference>
<dbReference type="CDD" id="cd00082">
    <property type="entry name" value="HisKA"/>
    <property type="match status" value="1"/>
</dbReference>
<dbReference type="Proteomes" id="UP000663499">
    <property type="component" value="Chromosome"/>
</dbReference>
<sequence>MHLLGVGKESIIMVYLLGVLFTSVLTGSYKWGILHSFTSLMILNFLFTEPRFTFIIYSSNDIILLVFFLITAVVSGTVTSKLQKQIEISERNEATTKILYQTASGFLPVSGKKSIIHQGMIFIKEFAGFDSAVCLEEDATYCFEAPKNEHSYLSYPIESNQLRLGELRIFNENRQPDPQSELIVQAVATQLAIALDREHLYMEREEIRIAMEREHLRSTLLRSVAHDLRTPLTGLSGAANLLADNYETLSYEERQKLAMDMSEEIIWLTNLVENILNMTRISDAQLLLHKEEEVIDDIVSQALSHISRLLKDRPFTVHLPDEVVMVQADGKLLVQVLINLLENAIRHTDPNSSISLEVVKMDHTLKISVCDTGSGIDPNIKTKIFEKFVTLDRSISDGKRGIGLGLAICKAIVDAHGGTIVARDNEPAGTCMILTLPLEDQIWNEK</sequence>
<dbReference type="FunFam" id="3.30.565.10:FF:000006">
    <property type="entry name" value="Sensor histidine kinase WalK"/>
    <property type="match status" value="1"/>
</dbReference>
<dbReference type="EMBL" id="CP071444">
    <property type="protein sequence ID" value="QSX09671.1"/>
    <property type="molecule type" value="Genomic_DNA"/>
</dbReference>
<dbReference type="Gene3D" id="3.30.565.10">
    <property type="entry name" value="Histidine kinase-like ATPase, C-terminal domain"/>
    <property type="match status" value="1"/>
</dbReference>
<dbReference type="GO" id="GO:0005886">
    <property type="term" value="C:plasma membrane"/>
    <property type="evidence" value="ECO:0007669"/>
    <property type="project" value="TreeGrafter"/>
</dbReference>
<evidence type="ECO:0000256" key="3">
    <source>
        <dbReference type="ARBA" id="ARBA00012438"/>
    </source>
</evidence>
<evidence type="ECO:0000256" key="4">
    <source>
        <dbReference type="ARBA" id="ARBA00022553"/>
    </source>
</evidence>
<dbReference type="InterPro" id="IPR004358">
    <property type="entry name" value="Sig_transdc_His_kin-like_C"/>
</dbReference>
<protein>
    <recommendedName>
        <fullName evidence="3">histidine kinase</fullName>
        <ecNumber evidence="3">2.7.13.3</ecNumber>
    </recommendedName>
</protein>